<dbReference type="EMBL" id="AMRJ01000005">
    <property type="protein sequence ID" value="EKF75067.1"/>
    <property type="molecule type" value="Genomic_DNA"/>
</dbReference>
<feature type="transmembrane region" description="Helical" evidence="1">
    <location>
        <begin position="182"/>
        <end position="204"/>
    </location>
</feature>
<dbReference type="OrthoDB" id="6080595at2"/>
<comment type="caution">
    <text evidence="3">The sequence shown here is derived from an EMBL/GenBank/DDBJ whole genome shotgun (WGS) entry which is preliminary data.</text>
</comment>
<dbReference type="GO" id="GO:0016301">
    <property type="term" value="F:kinase activity"/>
    <property type="evidence" value="ECO:0007669"/>
    <property type="project" value="UniProtKB-KW"/>
</dbReference>
<feature type="transmembrane region" description="Helical" evidence="1">
    <location>
        <begin position="82"/>
        <end position="101"/>
    </location>
</feature>
<dbReference type="SUPFAM" id="SSF55781">
    <property type="entry name" value="GAF domain-like"/>
    <property type="match status" value="1"/>
</dbReference>
<evidence type="ECO:0000256" key="1">
    <source>
        <dbReference type="SAM" id="Phobius"/>
    </source>
</evidence>
<dbReference type="RefSeq" id="WP_008928229.1">
    <property type="nucleotide sequence ID" value="NZ_AMRJ01000005.1"/>
</dbReference>
<keyword evidence="1" id="KW-0472">Membrane</keyword>
<dbReference type="InterPro" id="IPR029016">
    <property type="entry name" value="GAF-like_dom_sf"/>
</dbReference>
<keyword evidence="3" id="KW-0808">Transferase</keyword>
<protein>
    <submittedName>
        <fullName evidence="3">Sensor histidine kinase/response regulator</fullName>
    </submittedName>
</protein>
<evidence type="ECO:0000259" key="2">
    <source>
        <dbReference type="Pfam" id="PF13185"/>
    </source>
</evidence>
<dbReference type="Proteomes" id="UP000010164">
    <property type="component" value="Unassembled WGS sequence"/>
</dbReference>
<dbReference type="AlphaFoldDB" id="L0WFY9"/>
<dbReference type="InterPro" id="IPR003018">
    <property type="entry name" value="GAF"/>
</dbReference>
<keyword evidence="1" id="KW-0812">Transmembrane</keyword>
<feature type="transmembrane region" description="Helical" evidence="1">
    <location>
        <begin position="52"/>
        <end position="70"/>
    </location>
</feature>
<feature type="transmembrane region" description="Helical" evidence="1">
    <location>
        <begin position="108"/>
        <end position="126"/>
    </location>
</feature>
<reference evidence="3 4" key="1">
    <citation type="journal article" date="2012" name="J. Bacteriol.">
        <title>Genome Sequence of the Alkane-Degrading Bacterium Alcanivorax hongdengensis Type Strain A-11-3.</title>
        <authorList>
            <person name="Lai Q."/>
            <person name="Shao Z."/>
        </authorList>
    </citation>
    <scope>NUCLEOTIDE SEQUENCE [LARGE SCALE GENOMIC DNA]</scope>
    <source>
        <strain evidence="3 4">A-11-3</strain>
    </source>
</reference>
<keyword evidence="1" id="KW-1133">Transmembrane helix</keyword>
<dbReference type="PATRIC" id="fig|1177179.3.peg.1049"/>
<dbReference type="Gene3D" id="3.30.450.40">
    <property type="match status" value="1"/>
</dbReference>
<gene>
    <name evidence="3" type="ORF">A11A3_05224</name>
</gene>
<feature type="transmembrane region" description="Helical" evidence="1">
    <location>
        <begin position="159"/>
        <end position="176"/>
    </location>
</feature>
<proteinExistence type="predicted"/>
<accession>L0WFY9</accession>
<feature type="domain" description="GAF" evidence="2">
    <location>
        <begin position="256"/>
        <end position="387"/>
    </location>
</feature>
<organism evidence="3 4">
    <name type="scientific">Alcanivorax hongdengensis A-11-3</name>
    <dbReference type="NCBI Taxonomy" id="1177179"/>
    <lineage>
        <taxon>Bacteria</taxon>
        <taxon>Pseudomonadati</taxon>
        <taxon>Pseudomonadota</taxon>
        <taxon>Gammaproteobacteria</taxon>
        <taxon>Oceanospirillales</taxon>
        <taxon>Alcanivoracaceae</taxon>
        <taxon>Alcanivorax</taxon>
    </lineage>
</organism>
<dbReference type="Pfam" id="PF13185">
    <property type="entry name" value="GAF_2"/>
    <property type="match status" value="1"/>
</dbReference>
<evidence type="ECO:0000313" key="4">
    <source>
        <dbReference type="Proteomes" id="UP000010164"/>
    </source>
</evidence>
<keyword evidence="3" id="KW-0418">Kinase</keyword>
<evidence type="ECO:0000313" key="3">
    <source>
        <dbReference type="EMBL" id="EKF75067.1"/>
    </source>
</evidence>
<sequence length="406" mass="44984">MKEQRPVDLTPQEEALLRERSDTLLVRLKGRLEEAYKVHAENRAASLIHRSVYLLLGIYLLVILPVMLIVQTEDMVRWRSYGVYPVALALALLWCSGRIPLLSRHVTTAIGVAVMIALAGTLLGAIYLDGTFAGTVASFESIYILIIAFSILRLPPSRTLLWCGLALVLALVMALARDIPIAFLDLLLCFLVPLCICGVNGYMLDASARRNFANTLLLEQESKHMAAWKEQVEQEHAYQQHINRFMEEIAGNLNSATLLERVLGYLVHHTEARVAAAYEVQGDCLARLAGWGLNAEAAEQRQRIPLNEGLLGGALQSDAISTQNNLPPGYLDMETGQGRYPCAALLFWPIHHAGQPLGIIELAAQHPFSEEQQRFISRLHRPLAYALVAAQRRQQFLDAAATPAQA</sequence>
<keyword evidence="4" id="KW-1185">Reference proteome</keyword>
<name>L0WFY9_9GAMM</name>
<dbReference type="eggNOG" id="COG2203">
    <property type="taxonomic scope" value="Bacteria"/>
</dbReference>
<feature type="transmembrane region" description="Helical" evidence="1">
    <location>
        <begin position="132"/>
        <end position="152"/>
    </location>
</feature>
<dbReference type="STRING" id="1177179.A11A3_05224"/>